<name>A0A941ANR3_9BACI</name>
<protein>
    <submittedName>
        <fullName evidence="1">Uncharacterized protein</fullName>
    </submittedName>
</protein>
<keyword evidence="2" id="KW-1185">Reference proteome</keyword>
<proteinExistence type="predicted"/>
<gene>
    <name evidence="1" type="ORF">J7W16_07975</name>
</gene>
<dbReference type="Gene3D" id="3.20.20.80">
    <property type="entry name" value="Glycosidases"/>
    <property type="match status" value="2"/>
</dbReference>
<dbReference type="Proteomes" id="UP000678228">
    <property type="component" value="Unassembled WGS sequence"/>
</dbReference>
<dbReference type="AlphaFoldDB" id="A0A941ANR3"/>
<accession>A0A941ANR3</accession>
<dbReference type="InterPro" id="IPR017853">
    <property type="entry name" value="GH"/>
</dbReference>
<organism evidence="1 2">
    <name type="scientific">Halalkalibacter suaedae</name>
    <dbReference type="NCBI Taxonomy" id="2822140"/>
    <lineage>
        <taxon>Bacteria</taxon>
        <taxon>Bacillati</taxon>
        <taxon>Bacillota</taxon>
        <taxon>Bacilli</taxon>
        <taxon>Bacillales</taxon>
        <taxon>Bacillaceae</taxon>
        <taxon>Halalkalibacter</taxon>
    </lineage>
</organism>
<comment type="caution">
    <text evidence="1">The sequence shown here is derived from an EMBL/GenBank/DDBJ whole genome shotgun (WGS) entry which is preliminary data.</text>
</comment>
<evidence type="ECO:0000313" key="1">
    <source>
        <dbReference type="EMBL" id="MBP3951071.1"/>
    </source>
</evidence>
<evidence type="ECO:0000313" key="2">
    <source>
        <dbReference type="Proteomes" id="UP000678228"/>
    </source>
</evidence>
<sequence>MKKIILIAIVLIAFFLVPFGIWQLTEIKTTNVVILDKTVPTSSKREHNGLVWLLNHFRYLKENNQTYNISEDYYGFVPNEKDEDYQIRPLPDQLDEDTDVIYMADTYGVYQNDLPWAETTTRGERSELIYGGLEQEEWQTIKNHVISKPTTLIAEFNTFASPTSQSVRDDVTDFLNINWTGWTGRYFESLERDNQEIPLWMIERYEAKAEQNWSFEDGGFILIDDLSEDIIVLSEKLGHIDSDGIHLRFTEKGQEITGQTKSPSYSYWFDIITPNDEEDVLAYYDWDVTETGSALLNEADLPVQFAAVLHHQKQESNLFYFAGDFVDIEGVPALTNYAGVAKWKEWFSFEVFNDTASFFWRTYVPMMDKILALPKPEQSKQDNRTFPKIDDVSYASRVQNSSFEVFKDNKWVPLTIKGVNLGMGKPGYFPGEAAITEREYERWFEQIGEMNANSIRVYTLHPPEFYRALKNYNDNHENPIYLFHGIWIDEEPLEETLDAFTPEIVETFQAEMKKIVDAVHGNATIEQQPGHAYGQYHSDVSSYMLGWISGIEWYPFMVDNMTKAYPDLGDYTGTYISTNNAQPMEHWLAWQLDELMIYEKETYNWLSPVSFTNWVTTDLLDQPAEPSDSEDLASIDPNVLSLQATASNVGMFASYHVYPYYPDFLNIDEKYTEYIDHRGEKNNYAGYLNELQEAHSLPVLIAEFGLPASRGLTHVNPFGWNQGFLTEEEQGTYLVNLYEDILHEDMLGGLIFTWQDEWFKRTWNTMEYDNDQRRPFWSNAQTNEQQFGLMSFDRLKIKVDGNQDDWTEQEPFYQDDSQLIQRIFVDHDERYLYARVDFNDTYNKERFESEMTNVLFDVKQGQGNETIDSLAALTIDTGIDFKLEIQGSQDAQLLVDSYYDTFFYDYAIVRNMFETETMVQPSINSGNFNPIRLALSSELIRPDTQEVIPFSYYETGAFRFGNANPSANNYDSLADYFYNEDTNTLEIRIPWMLLNFKDPSQREVIGNIQKNGIKSSEKIEGISIAVVHQQNNKLVSSFPSIQSSLMTGLKMYTWETWNEPLFEERLKQSYEIVKNKFSEVR</sequence>
<dbReference type="RefSeq" id="WP_210596775.1">
    <property type="nucleotide sequence ID" value="NZ_JAGKSQ010000003.1"/>
</dbReference>
<dbReference type="SUPFAM" id="SSF51445">
    <property type="entry name" value="(Trans)glycosidases"/>
    <property type="match status" value="1"/>
</dbReference>
<dbReference type="EMBL" id="JAGKSQ010000003">
    <property type="protein sequence ID" value="MBP3951071.1"/>
    <property type="molecule type" value="Genomic_DNA"/>
</dbReference>
<reference evidence="1" key="1">
    <citation type="submission" date="2021-03" db="EMBL/GenBank/DDBJ databases">
        <title>Bacillus suaedae sp. nov., isolated from Suaeda aralocaspica.</title>
        <authorList>
            <person name="Lei R.F.R."/>
        </authorList>
    </citation>
    <scope>NUCLEOTIDE SEQUENCE</scope>
    <source>
        <strain evidence="1">YZJH907-2</strain>
    </source>
</reference>